<evidence type="ECO:0000313" key="4">
    <source>
        <dbReference type="Proteomes" id="UP000245283"/>
    </source>
</evidence>
<keyword evidence="2" id="KW-1133">Transmembrane helix</keyword>
<feature type="region of interest" description="Disordered" evidence="1">
    <location>
        <begin position="270"/>
        <end position="363"/>
    </location>
</feature>
<comment type="caution">
    <text evidence="3">The sequence shown here is derived from an EMBL/GenBank/DDBJ whole genome shotgun (WGS) entry which is preliminary data.</text>
</comment>
<evidence type="ECO:0000256" key="1">
    <source>
        <dbReference type="SAM" id="MobiDB-lite"/>
    </source>
</evidence>
<evidence type="ECO:0000256" key="2">
    <source>
        <dbReference type="SAM" id="Phobius"/>
    </source>
</evidence>
<dbReference type="GO" id="GO:0005975">
    <property type="term" value="P:carbohydrate metabolic process"/>
    <property type="evidence" value="ECO:0007669"/>
    <property type="project" value="UniProtKB-ARBA"/>
</dbReference>
<feature type="compositionally biased region" description="Low complexity" evidence="1">
    <location>
        <begin position="38"/>
        <end position="59"/>
    </location>
</feature>
<feature type="compositionally biased region" description="Low complexity" evidence="1">
    <location>
        <begin position="279"/>
        <end position="288"/>
    </location>
</feature>
<gene>
    <name evidence="3" type="ORF">DD236_02090</name>
</gene>
<dbReference type="Proteomes" id="UP000245283">
    <property type="component" value="Unassembled WGS sequence"/>
</dbReference>
<proteinExistence type="predicted"/>
<accession>A0A2V1K8W4</accession>
<feature type="transmembrane region" description="Helical" evidence="2">
    <location>
        <begin position="365"/>
        <end position="382"/>
    </location>
</feature>
<dbReference type="InterPro" id="IPR013783">
    <property type="entry name" value="Ig-like_fold"/>
</dbReference>
<dbReference type="EMBL" id="QETB01000001">
    <property type="protein sequence ID" value="PWF27212.1"/>
    <property type="molecule type" value="Genomic_DNA"/>
</dbReference>
<evidence type="ECO:0008006" key="5">
    <source>
        <dbReference type="Google" id="ProtNLM"/>
    </source>
</evidence>
<dbReference type="AlphaFoldDB" id="A0A2V1K8W4"/>
<dbReference type="Gene3D" id="2.60.40.10">
    <property type="entry name" value="Immunoglobulins"/>
    <property type="match status" value="1"/>
</dbReference>
<feature type="compositionally biased region" description="Low complexity" evidence="1">
    <location>
        <begin position="301"/>
        <end position="340"/>
    </location>
</feature>
<feature type="region of interest" description="Disordered" evidence="1">
    <location>
        <begin position="38"/>
        <end position="113"/>
    </location>
</feature>
<reference evidence="4" key="1">
    <citation type="submission" date="2018-05" db="EMBL/GenBank/DDBJ databases">
        <authorList>
            <person name="Li Y."/>
        </authorList>
    </citation>
    <scope>NUCLEOTIDE SEQUENCE [LARGE SCALE GENOMIC DNA]</scope>
    <source>
        <strain evidence="4">sk1b4</strain>
    </source>
</reference>
<keyword evidence="4" id="KW-1185">Reference proteome</keyword>
<dbReference type="Pfam" id="PF17963">
    <property type="entry name" value="Big_9"/>
    <property type="match status" value="2"/>
</dbReference>
<keyword evidence="2" id="KW-0472">Membrane</keyword>
<sequence length="390" mass="40000">MLIDSKWILSINLESSMRSRSLAFILIVGLAAFSAGPAFGAPSDSETATAEPTPVVTTEDSTTAPSDEEDSPSPGPSDGETSANTPPTVKDMSETVYQGETVTIKLQGSDDDKDELTYEISNLNPSDMGKISRKGDTVTFEASSSKTGTATFKYQATDTAGDKSDWATVSVSVKKGPAGNQAPTAEPVSGGTVKQGESHTFNLFGEDPDGDPLTYQLVKAPSKSQGKAEVTKDGKVTFTAASDYAGSVSFTYLVSDGKAESSAATVSLIVVAPSPEPEPSSSSPSSSPETDRPTDEPTDQPTSSSPTGGVTSDPPTSSASENPTQTTTQPQSSSPEPTSTAISVPSHNASGGNGLEGGGIDRRDLGMGAVVVGASGLLFLGIRRLTLPEK</sequence>
<keyword evidence="2" id="KW-0812">Transmembrane</keyword>
<organism evidence="3 4">
    <name type="scientific">Ancrocorticia populi</name>
    <dbReference type="NCBI Taxonomy" id="2175228"/>
    <lineage>
        <taxon>Bacteria</taxon>
        <taxon>Bacillati</taxon>
        <taxon>Actinomycetota</taxon>
        <taxon>Actinomycetes</taxon>
        <taxon>Actinomycetales</taxon>
        <taxon>Actinomycetaceae</taxon>
        <taxon>Ancrocorticia</taxon>
    </lineage>
</organism>
<feature type="region of interest" description="Disordered" evidence="1">
    <location>
        <begin position="174"/>
        <end position="195"/>
    </location>
</feature>
<evidence type="ECO:0000313" key="3">
    <source>
        <dbReference type="EMBL" id="PWF27212.1"/>
    </source>
</evidence>
<protein>
    <recommendedName>
        <fullName evidence="5">Cadherin domain-containing protein</fullName>
    </recommendedName>
</protein>
<dbReference type="Gene3D" id="2.60.40.2810">
    <property type="match status" value="1"/>
</dbReference>
<name>A0A2V1K8W4_9ACTO</name>
<feature type="compositionally biased region" description="Polar residues" evidence="1">
    <location>
        <begin position="341"/>
        <end position="350"/>
    </location>
</feature>
<feature type="compositionally biased region" description="Polar residues" evidence="1">
    <location>
        <begin position="95"/>
        <end position="106"/>
    </location>
</feature>